<evidence type="ECO:0000256" key="9">
    <source>
        <dbReference type="ARBA" id="ARBA00022842"/>
    </source>
</evidence>
<dbReference type="GO" id="GO:0004747">
    <property type="term" value="F:ribokinase activity"/>
    <property type="evidence" value="ECO:0007669"/>
    <property type="project" value="UniProtKB-UniRule"/>
</dbReference>
<dbReference type="eggNOG" id="COG0524">
    <property type="taxonomic scope" value="Bacteria"/>
</dbReference>
<feature type="binding site" evidence="14">
    <location>
        <position position="261"/>
    </location>
    <ligand>
        <name>substrate</name>
    </ligand>
</feature>
<dbReference type="EMBL" id="CP000447">
    <property type="protein sequence ID" value="ABI73243.1"/>
    <property type="molecule type" value="Genomic_DNA"/>
</dbReference>
<dbReference type="NCBIfam" id="TIGR02152">
    <property type="entry name" value="D_ribokin_bact"/>
    <property type="match status" value="1"/>
</dbReference>
<dbReference type="InterPro" id="IPR002139">
    <property type="entry name" value="Ribo/fructo_kinase"/>
</dbReference>
<dbReference type="AlphaFoldDB" id="Q07XM1"/>
<comment type="similarity">
    <text evidence="1">Belongs to the carbohydrate kinase pfkB family.</text>
</comment>
<comment type="similarity">
    <text evidence="14">Belongs to the carbohydrate kinase PfkB family. Ribokinase subfamily.</text>
</comment>
<keyword evidence="10 14" id="KW-0630">Potassium</keyword>
<feature type="binding site" evidence="14">
    <location>
        <begin position="372"/>
        <end position="373"/>
    </location>
    <ligand>
        <name>ATP</name>
        <dbReference type="ChEBI" id="CHEBI:30616"/>
    </ligand>
</feature>
<gene>
    <name evidence="14" type="primary">rbsK</name>
    <name evidence="16" type="ordered locus">Sfri_3407</name>
</gene>
<dbReference type="HOGENOM" id="CLU_027634_2_3_6"/>
<evidence type="ECO:0000256" key="8">
    <source>
        <dbReference type="ARBA" id="ARBA00022840"/>
    </source>
</evidence>
<dbReference type="PROSITE" id="PS00584">
    <property type="entry name" value="PFKB_KINASES_2"/>
    <property type="match status" value="1"/>
</dbReference>
<keyword evidence="4 14" id="KW-0808">Transferase</keyword>
<evidence type="ECO:0000313" key="17">
    <source>
        <dbReference type="Proteomes" id="UP000000684"/>
    </source>
</evidence>
<evidence type="ECO:0000256" key="4">
    <source>
        <dbReference type="ARBA" id="ARBA00022679"/>
    </source>
</evidence>
<feature type="binding site" evidence="14">
    <location>
        <position position="369"/>
    </location>
    <ligand>
        <name>K(+)</name>
        <dbReference type="ChEBI" id="CHEBI:29103"/>
    </ligand>
</feature>
<protein>
    <recommendedName>
        <fullName evidence="3 14">Ribokinase</fullName>
        <shortName evidence="14">RK</shortName>
        <ecNumber evidence="2 14">2.7.1.15</ecNumber>
    </recommendedName>
</protein>
<comment type="pathway">
    <text evidence="14">Carbohydrate metabolism; D-ribose degradation; D-ribose 5-phosphate from beta-D-ribopyranose: step 2/2.</text>
</comment>
<evidence type="ECO:0000256" key="3">
    <source>
        <dbReference type="ARBA" id="ARBA00016943"/>
    </source>
</evidence>
<feature type="binding site" evidence="14">
    <location>
        <position position="408"/>
    </location>
    <ligand>
        <name>K(+)</name>
        <dbReference type="ChEBI" id="CHEBI:29103"/>
    </ligand>
</feature>
<evidence type="ECO:0000256" key="10">
    <source>
        <dbReference type="ARBA" id="ARBA00022958"/>
    </source>
</evidence>
<keyword evidence="6 14" id="KW-0547">Nucleotide-binding</keyword>
<name>Q07XM1_SHEFN</name>
<dbReference type="GO" id="GO:0019303">
    <property type="term" value="P:D-ribose catabolic process"/>
    <property type="evidence" value="ECO:0007669"/>
    <property type="project" value="UniProtKB-UniRule"/>
</dbReference>
<accession>Q07XM1</accession>
<dbReference type="Pfam" id="PF08220">
    <property type="entry name" value="HTH_DeoR"/>
    <property type="match status" value="1"/>
</dbReference>
<keyword evidence="14" id="KW-0963">Cytoplasm</keyword>
<feature type="binding site" evidence="14">
    <location>
        <position position="403"/>
    </location>
    <ligand>
        <name>K(+)</name>
        <dbReference type="ChEBI" id="CHEBI:29103"/>
    </ligand>
</feature>
<comment type="catalytic activity">
    <reaction evidence="14">
        <text>D-ribose + ATP = D-ribose 5-phosphate + ADP + H(+)</text>
        <dbReference type="Rhea" id="RHEA:13697"/>
        <dbReference type="ChEBI" id="CHEBI:15378"/>
        <dbReference type="ChEBI" id="CHEBI:30616"/>
        <dbReference type="ChEBI" id="CHEBI:47013"/>
        <dbReference type="ChEBI" id="CHEBI:78346"/>
        <dbReference type="ChEBI" id="CHEBI:456216"/>
        <dbReference type="EC" id="2.7.1.15"/>
    </reaction>
</comment>
<comment type="cofactor">
    <cofactor evidence="14">
        <name>Mg(2+)</name>
        <dbReference type="ChEBI" id="CHEBI:18420"/>
    </cofactor>
    <text evidence="14">Requires a divalent cation, most likely magnesium in vivo, as an electrophilic catalyst to aid phosphoryl group transfer. It is the chelate of the metal and the nucleotide that is the actual substrate.</text>
</comment>
<comment type="function">
    <text evidence="14">Catalyzes the phosphorylation of ribose at O-5 in a reaction requiring ATP and magnesium. The resulting D-ribose-5-phosphate can then be used either for sythesis of nucleotides, histidine, and tryptophan, or as a component of the pentose phosphate pathway.</text>
</comment>
<feature type="binding site" evidence="14">
    <location>
        <begin position="341"/>
        <end position="346"/>
    </location>
    <ligand>
        <name>ATP</name>
        <dbReference type="ChEBI" id="CHEBI:30616"/>
    </ligand>
</feature>
<comment type="activity regulation">
    <text evidence="14">Activated by a monovalent cation that binds near, but not in, the active site. The most likely occupant of the site in vivo is potassium. Ion binding induces a conformational change that may alter substrate affinity.</text>
</comment>
<dbReference type="InterPro" id="IPR011611">
    <property type="entry name" value="PfkB_dom"/>
</dbReference>
<keyword evidence="13 14" id="KW-0119">Carbohydrate metabolism</keyword>
<evidence type="ECO:0000256" key="11">
    <source>
        <dbReference type="ARBA" id="ARBA00023015"/>
    </source>
</evidence>
<dbReference type="PANTHER" id="PTHR10584">
    <property type="entry name" value="SUGAR KINASE"/>
    <property type="match status" value="1"/>
</dbReference>
<evidence type="ECO:0000256" key="13">
    <source>
        <dbReference type="ARBA" id="ARBA00023277"/>
    </source>
</evidence>
<dbReference type="GO" id="GO:0003700">
    <property type="term" value="F:DNA-binding transcription factor activity"/>
    <property type="evidence" value="ECO:0007669"/>
    <property type="project" value="InterPro"/>
</dbReference>
<feature type="domain" description="HTH deoR-type" evidence="15">
    <location>
        <begin position="25"/>
        <end position="80"/>
    </location>
</feature>
<dbReference type="PROSITE" id="PS51000">
    <property type="entry name" value="HTH_DEOR_2"/>
    <property type="match status" value="1"/>
</dbReference>
<evidence type="ECO:0000256" key="12">
    <source>
        <dbReference type="ARBA" id="ARBA00023163"/>
    </source>
</evidence>
<dbReference type="PANTHER" id="PTHR10584:SF166">
    <property type="entry name" value="RIBOKINASE"/>
    <property type="match status" value="1"/>
</dbReference>
<evidence type="ECO:0000259" key="15">
    <source>
        <dbReference type="PROSITE" id="PS51000"/>
    </source>
</evidence>
<dbReference type="KEGG" id="sfr:Sfri_3407"/>
<feature type="binding site" evidence="14">
    <location>
        <begin position="131"/>
        <end position="133"/>
    </location>
    <ligand>
        <name>substrate</name>
    </ligand>
</feature>
<evidence type="ECO:0000256" key="14">
    <source>
        <dbReference type="HAMAP-Rule" id="MF_01987"/>
    </source>
</evidence>
<sequence>MLSSCLYHNLFSAKALYFIMKKLSRNERLAVILKLLNMHKELSNQKISTLLAVTAKTVRCDLVQLEKDGLVKRVHGGVSQSEGVDIKKYSLDAMLAELLDRSILNDSMALDSNQGRLIKMKHNVFVLGSFNVDIVANLARFPQPGETLHSSSSSIGAGGKGANQAYAAAKNGANVSFMTKIGTDQFSQFARQHLSSTGIDNTIILESSTSPTGTALIYVSEQAGENMIAVNEGANMTLTDDEIHSAKQHIINAQLFLTQLETNFDAIKLAMSIAKDNGAKVILNPAPYHQRTLELLPLVDMITPNETEASLMTGIEVTDLDSAKQAAIAIHALGVTSVVITRGSDGVLLYENDQFTLIEVLKSAVVDTTGAGDAFNGALVAELARGSTLHQAAKYANAYASLAVERLGAANMPDGSLVAARLNA</sequence>
<evidence type="ECO:0000256" key="7">
    <source>
        <dbReference type="ARBA" id="ARBA00022777"/>
    </source>
</evidence>
<dbReference type="GO" id="GO:0005524">
    <property type="term" value="F:ATP binding"/>
    <property type="evidence" value="ECO:0007669"/>
    <property type="project" value="UniProtKB-UniRule"/>
</dbReference>
<dbReference type="InterPro" id="IPR029056">
    <property type="entry name" value="Ribokinase-like"/>
</dbReference>
<evidence type="ECO:0000256" key="6">
    <source>
        <dbReference type="ARBA" id="ARBA00022741"/>
    </source>
</evidence>
<dbReference type="Pfam" id="PF00294">
    <property type="entry name" value="PfkB"/>
    <property type="match status" value="1"/>
</dbReference>
<keyword evidence="12" id="KW-0804">Transcription</keyword>
<evidence type="ECO:0000256" key="5">
    <source>
        <dbReference type="ARBA" id="ARBA00022723"/>
    </source>
</evidence>
<reference evidence="16 17" key="1">
    <citation type="submission" date="2006-08" db="EMBL/GenBank/DDBJ databases">
        <title>Complete sequence of Shewanella frigidimarina NCIMB 400.</title>
        <authorList>
            <consortium name="US DOE Joint Genome Institute"/>
            <person name="Copeland A."/>
            <person name="Lucas S."/>
            <person name="Lapidus A."/>
            <person name="Barry K."/>
            <person name="Detter J.C."/>
            <person name="Glavina del Rio T."/>
            <person name="Hammon N."/>
            <person name="Israni S."/>
            <person name="Dalin E."/>
            <person name="Tice H."/>
            <person name="Pitluck S."/>
            <person name="Fredrickson J.K."/>
            <person name="Kolker E."/>
            <person name="McCuel L.A."/>
            <person name="DiChristina T."/>
            <person name="Nealson K.H."/>
            <person name="Newman D."/>
            <person name="Tiedje J.M."/>
            <person name="Zhou J."/>
            <person name="Romine M.F."/>
            <person name="Culley D.E."/>
            <person name="Serres M."/>
            <person name="Chertkov O."/>
            <person name="Brettin T."/>
            <person name="Bruce D."/>
            <person name="Han C."/>
            <person name="Tapia R."/>
            <person name="Gilna P."/>
            <person name="Schmutz J."/>
            <person name="Larimer F."/>
            <person name="Land M."/>
            <person name="Hauser L."/>
            <person name="Kyrpides N."/>
            <person name="Mikhailova N."/>
            <person name="Richardson P."/>
        </authorList>
    </citation>
    <scope>NUCLEOTIDE SEQUENCE [LARGE SCALE GENOMIC DNA]</scope>
    <source>
        <strain evidence="16 17">NCIMB 400</strain>
    </source>
</reference>
<proteinExistence type="inferred from homology"/>
<dbReference type="Gene3D" id="3.40.1190.20">
    <property type="match status" value="1"/>
</dbReference>
<keyword evidence="11" id="KW-0805">Transcription regulation</keyword>
<keyword evidence="9 14" id="KW-0460">Magnesium</keyword>
<dbReference type="PRINTS" id="PR00990">
    <property type="entry name" value="RIBOKINASE"/>
</dbReference>
<evidence type="ECO:0000256" key="2">
    <source>
        <dbReference type="ARBA" id="ARBA00012035"/>
    </source>
</evidence>
<dbReference type="HAMAP" id="MF_01987">
    <property type="entry name" value="Ribokinase"/>
    <property type="match status" value="1"/>
</dbReference>
<evidence type="ECO:0000256" key="1">
    <source>
        <dbReference type="ARBA" id="ARBA00005380"/>
    </source>
</evidence>
<dbReference type="SUPFAM" id="SSF53613">
    <property type="entry name" value="Ribokinase-like"/>
    <property type="match status" value="1"/>
</dbReference>
<dbReference type="InterPro" id="IPR036390">
    <property type="entry name" value="WH_DNA-bd_sf"/>
</dbReference>
<keyword evidence="5 14" id="KW-0479">Metal-binding</keyword>
<comment type="subunit">
    <text evidence="14">Homodimer.</text>
</comment>
<dbReference type="InterPro" id="IPR011877">
    <property type="entry name" value="Ribokinase"/>
</dbReference>
<dbReference type="GO" id="GO:0005829">
    <property type="term" value="C:cytosol"/>
    <property type="evidence" value="ECO:0007669"/>
    <property type="project" value="TreeGrafter"/>
</dbReference>
<dbReference type="InterPro" id="IPR002173">
    <property type="entry name" value="Carboh/pur_kinase_PfkB_CS"/>
</dbReference>
<dbReference type="CDD" id="cd01174">
    <property type="entry name" value="ribokinase"/>
    <property type="match status" value="1"/>
</dbReference>
<comment type="caution">
    <text evidence="14">Lacks conserved residue(s) required for the propagation of feature annotation.</text>
</comment>
<dbReference type="Proteomes" id="UP000000684">
    <property type="component" value="Chromosome"/>
</dbReference>
<comment type="subcellular location">
    <subcellularLocation>
        <location evidence="14">Cytoplasm</location>
    </subcellularLocation>
</comment>
<dbReference type="GO" id="GO:0046872">
    <property type="term" value="F:metal ion binding"/>
    <property type="evidence" value="ECO:0007669"/>
    <property type="project" value="UniProtKB-KW"/>
</dbReference>
<dbReference type="SMART" id="SM00420">
    <property type="entry name" value="HTH_DEOR"/>
    <property type="match status" value="1"/>
</dbReference>
<evidence type="ECO:0000313" key="16">
    <source>
        <dbReference type="EMBL" id="ABI73243.1"/>
    </source>
</evidence>
<organism evidence="16 17">
    <name type="scientific">Shewanella frigidimarina (strain NCIMB 400)</name>
    <dbReference type="NCBI Taxonomy" id="318167"/>
    <lineage>
        <taxon>Bacteria</taxon>
        <taxon>Pseudomonadati</taxon>
        <taxon>Pseudomonadota</taxon>
        <taxon>Gammaproteobacteria</taxon>
        <taxon>Alteromonadales</taxon>
        <taxon>Shewanellaceae</taxon>
        <taxon>Shewanella</taxon>
    </lineage>
</organism>
<keyword evidence="8 14" id="KW-0067">ATP-binding</keyword>
<feature type="active site" description="Proton acceptor" evidence="14">
    <location>
        <position position="373"/>
    </location>
</feature>
<keyword evidence="17" id="KW-1185">Reference proteome</keyword>
<dbReference type="STRING" id="318167.Sfri_3407"/>
<dbReference type="InterPro" id="IPR001034">
    <property type="entry name" value="DeoR_HTH"/>
</dbReference>
<feature type="binding site" evidence="14">
    <location>
        <position position="367"/>
    </location>
    <ligand>
        <name>K(+)</name>
        <dbReference type="ChEBI" id="CHEBI:29103"/>
    </ligand>
</feature>
<keyword evidence="7 14" id="KW-0418">Kinase</keyword>
<feature type="binding site" evidence="14">
    <location>
        <position position="373"/>
    </location>
    <ligand>
        <name>substrate</name>
    </ligand>
</feature>
<feature type="binding site" evidence="14">
    <location>
        <begin position="159"/>
        <end position="163"/>
    </location>
    <ligand>
        <name>substrate</name>
    </ligand>
</feature>
<feature type="binding site" evidence="14">
    <location>
        <position position="305"/>
    </location>
    <ligand>
        <name>ATP</name>
        <dbReference type="ChEBI" id="CHEBI:30616"/>
    </ligand>
</feature>
<dbReference type="SUPFAM" id="SSF46785">
    <property type="entry name" value="Winged helix' DNA-binding domain"/>
    <property type="match status" value="1"/>
</dbReference>
<feature type="binding site" evidence="14">
    <location>
        <position position="397"/>
    </location>
    <ligand>
        <name>ATP</name>
        <dbReference type="ChEBI" id="CHEBI:30616"/>
    </ligand>
</feature>
<dbReference type="EC" id="2.7.1.15" evidence="2 14"/>
<feature type="binding site" evidence="14">
    <location>
        <position position="406"/>
    </location>
    <ligand>
        <name>K(+)</name>
        <dbReference type="ChEBI" id="CHEBI:29103"/>
    </ligand>
</feature>
<dbReference type="UniPathway" id="UPA00916">
    <property type="reaction ID" value="UER00889"/>
</dbReference>